<evidence type="ECO:0000313" key="1">
    <source>
        <dbReference type="EMBL" id="CAG8661181.1"/>
    </source>
</evidence>
<sequence length="134" mass="14287">MYSALAVSPASAVLNWTRTHSNQNISLERFKRASGRWSRRGLPAIGSECHGSLTITPPDPEFALSNNRSKSTLGGAMESLDILINSDDIAYSKHPYLYLLLTPMGDNIVESTDDAGFSEGVSESVLGGGGDARA</sequence>
<name>A0ACA9NMW4_9GLOM</name>
<comment type="caution">
    <text evidence="1">The sequence shown here is derived from an EMBL/GenBank/DDBJ whole genome shotgun (WGS) entry which is preliminary data.</text>
</comment>
<reference evidence="1" key="1">
    <citation type="submission" date="2021-06" db="EMBL/GenBank/DDBJ databases">
        <authorList>
            <person name="Kallberg Y."/>
            <person name="Tangrot J."/>
            <person name="Rosling A."/>
        </authorList>
    </citation>
    <scope>NUCLEOTIDE SEQUENCE</scope>
    <source>
        <strain evidence="1">CL356</strain>
    </source>
</reference>
<accession>A0ACA9NMW4</accession>
<dbReference type="Proteomes" id="UP000789525">
    <property type="component" value="Unassembled WGS sequence"/>
</dbReference>
<proteinExistence type="predicted"/>
<gene>
    <name evidence="1" type="ORF">ACOLOM_LOCUS8594</name>
</gene>
<evidence type="ECO:0000313" key="2">
    <source>
        <dbReference type="Proteomes" id="UP000789525"/>
    </source>
</evidence>
<dbReference type="EMBL" id="CAJVPT010022679">
    <property type="protein sequence ID" value="CAG8661181.1"/>
    <property type="molecule type" value="Genomic_DNA"/>
</dbReference>
<protein>
    <submittedName>
        <fullName evidence="1">4616_t:CDS:1</fullName>
    </submittedName>
</protein>
<feature type="non-terminal residue" evidence="1">
    <location>
        <position position="134"/>
    </location>
</feature>
<organism evidence="1 2">
    <name type="scientific">Acaulospora colombiana</name>
    <dbReference type="NCBI Taxonomy" id="27376"/>
    <lineage>
        <taxon>Eukaryota</taxon>
        <taxon>Fungi</taxon>
        <taxon>Fungi incertae sedis</taxon>
        <taxon>Mucoromycota</taxon>
        <taxon>Glomeromycotina</taxon>
        <taxon>Glomeromycetes</taxon>
        <taxon>Diversisporales</taxon>
        <taxon>Acaulosporaceae</taxon>
        <taxon>Acaulospora</taxon>
    </lineage>
</organism>
<keyword evidence="2" id="KW-1185">Reference proteome</keyword>